<dbReference type="InterPro" id="IPR015943">
    <property type="entry name" value="WD40/YVTN_repeat-like_dom_sf"/>
</dbReference>
<keyword evidence="1" id="KW-0853">WD repeat</keyword>
<evidence type="ECO:0000313" key="2">
    <source>
        <dbReference type="EMBL" id="ORD97568.1"/>
    </source>
</evidence>
<sequence length="379" mass="44097">MKKIPCSYYKINKECKNDLTTFKYNEEDKHHPLKLEREYVKALNATKVDKIMAKPFISSFSYHTEGITGLCKDYSGKYIATSSFDKHVVIYDVFNKKCIKDIKMDDFINGIGLNNNVLCVGQDTSVVVKRVGDLSSEEIDLKNYLNSLDFYNNTIVTTHHDFINVIDLERNEVLNNISLQGDNQVIKINKTFDNIIGVASTNFHLYDIRMNKEIYKIDQSVNCVDFHENKIVFGSDKITVTDFRKLNEEYYGKKYFNKHTNEILSVNFSMTGHRIVSGSSDTTIRIENINSKNSQIYYNDRMGIVNGVSFSNCNSFIFSGSDDGSLRLWRSYPNAPSKNLSYQEEMSRLENDRLKNKFKDFKEIQRIRNHSFYKKNYKK</sequence>
<dbReference type="Proteomes" id="UP000192356">
    <property type="component" value="Unassembled WGS sequence"/>
</dbReference>
<keyword evidence="3" id="KW-1185">Reference proteome</keyword>
<dbReference type="SMART" id="SM00320">
    <property type="entry name" value="WD40"/>
    <property type="match status" value="4"/>
</dbReference>
<dbReference type="InterPro" id="IPR036322">
    <property type="entry name" value="WD40_repeat_dom_sf"/>
</dbReference>
<dbReference type="PROSITE" id="PS50294">
    <property type="entry name" value="WD_REPEATS_REGION"/>
    <property type="match status" value="2"/>
</dbReference>
<dbReference type="GO" id="GO:0000462">
    <property type="term" value="P:maturation of SSU-rRNA from tricistronic rRNA transcript (SSU-rRNA, 5.8S rRNA, LSU-rRNA)"/>
    <property type="evidence" value="ECO:0007669"/>
    <property type="project" value="TreeGrafter"/>
</dbReference>
<dbReference type="VEuPathDB" id="MicrosporidiaDB:HERIO_580"/>
<evidence type="ECO:0000256" key="1">
    <source>
        <dbReference type="PROSITE-ProRule" id="PRU00221"/>
    </source>
</evidence>
<proteinExistence type="predicted"/>
<dbReference type="InterPro" id="IPR051733">
    <property type="entry name" value="WD_repeat_DCAF13/WDSOF1"/>
</dbReference>
<dbReference type="Pfam" id="PF00400">
    <property type="entry name" value="WD40"/>
    <property type="match status" value="3"/>
</dbReference>
<dbReference type="Gene3D" id="2.130.10.10">
    <property type="entry name" value="YVTN repeat-like/Quinoprotein amine dehydrogenase"/>
    <property type="match status" value="2"/>
</dbReference>
<evidence type="ECO:0000313" key="3">
    <source>
        <dbReference type="Proteomes" id="UP000192356"/>
    </source>
</evidence>
<dbReference type="GO" id="GO:0032040">
    <property type="term" value="C:small-subunit processome"/>
    <property type="evidence" value="ECO:0007669"/>
    <property type="project" value="TreeGrafter"/>
</dbReference>
<gene>
    <name evidence="2" type="primary">DCA13</name>
    <name evidence="2" type="ORF">HERIO_580</name>
</gene>
<dbReference type="EMBL" id="LVKB01000018">
    <property type="protein sequence ID" value="ORD97568.1"/>
    <property type="molecule type" value="Genomic_DNA"/>
</dbReference>
<dbReference type="OrthoDB" id="10249065at2759"/>
<protein>
    <submittedName>
        <fullName evidence="2">DCA13</fullName>
    </submittedName>
</protein>
<dbReference type="VEuPathDB" id="MicrosporidiaDB:A0H76_2965"/>
<comment type="caution">
    <text evidence="2">The sequence shown here is derived from an EMBL/GenBank/DDBJ whole genome shotgun (WGS) entry which is preliminary data.</text>
</comment>
<accession>A0A1X0QCS7</accession>
<feature type="repeat" description="WD" evidence="1">
    <location>
        <begin position="298"/>
        <end position="329"/>
    </location>
</feature>
<dbReference type="InterPro" id="IPR001680">
    <property type="entry name" value="WD40_rpt"/>
</dbReference>
<dbReference type="SUPFAM" id="SSF50978">
    <property type="entry name" value="WD40 repeat-like"/>
    <property type="match status" value="1"/>
</dbReference>
<dbReference type="AlphaFoldDB" id="A0A1X0QCS7"/>
<reference evidence="2 3" key="1">
    <citation type="journal article" date="2017" name="Environ. Microbiol.">
        <title>Decay of the glycolytic pathway and adaptation to intranuclear parasitism within Enterocytozoonidae microsporidia.</title>
        <authorList>
            <person name="Wiredu Boakye D."/>
            <person name="Jaroenlak P."/>
            <person name="Prachumwat A."/>
            <person name="Williams T.A."/>
            <person name="Bateman K.S."/>
            <person name="Itsathitphaisarn O."/>
            <person name="Sritunyalucksana K."/>
            <person name="Paszkiewicz K.H."/>
            <person name="Moore K.A."/>
            <person name="Stentiford G.D."/>
            <person name="Williams B.A."/>
        </authorList>
    </citation>
    <scope>NUCLEOTIDE SEQUENCE [LARGE SCALE GENOMIC DNA]</scope>
    <source>
        <strain evidence="2 3">GB1</strain>
    </source>
</reference>
<organism evidence="2 3">
    <name type="scientific">Hepatospora eriocheir</name>
    <dbReference type="NCBI Taxonomy" id="1081669"/>
    <lineage>
        <taxon>Eukaryota</taxon>
        <taxon>Fungi</taxon>
        <taxon>Fungi incertae sedis</taxon>
        <taxon>Microsporidia</taxon>
        <taxon>Hepatosporidae</taxon>
        <taxon>Hepatospora</taxon>
    </lineage>
</organism>
<dbReference type="PANTHER" id="PTHR22851">
    <property type="entry name" value="U3 SMALL NUCLEOLAR RNA U3 SNORNA ASSOCIATED PROTEIN"/>
    <property type="match status" value="1"/>
</dbReference>
<dbReference type="PANTHER" id="PTHR22851:SF0">
    <property type="entry name" value="DDB1- AND CUL4-ASSOCIATED FACTOR 13"/>
    <property type="match status" value="1"/>
</dbReference>
<dbReference type="PROSITE" id="PS50082">
    <property type="entry name" value="WD_REPEATS_2"/>
    <property type="match status" value="2"/>
</dbReference>
<feature type="repeat" description="WD" evidence="1">
    <location>
        <begin position="256"/>
        <end position="297"/>
    </location>
</feature>
<name>A0A1X0QCS7_9MICR</name>